<name>A0A8J5RWV6_ZIZPA</name>
<accession>A0A8J5RWV6</accession>
<evidence type="ECO:0000313" key="3">
    <source>
        <dbReference type="Proteomes" id="UP000729402"/>
    </source>
</evidence>
<organism evidence="2 3">
    <name type="scientific">Zizania palustris</name>
    <name type="common">Northern wild rice</name>
    <dbReference type="NCBI Taxonomy" id="103762"/>
    <lineage>
        <taxon>Eukaryota</taxon>
        <taxon>Viridiplantae</taxon>
        <taxon>Streptophyta</taxon>
        <taxon>Embryophyta</taxon>
        <taxon>Tracheophyta</taxon>
        <taxon>Spermatophyta</taxon>
        <taxon>Magnoliopsida</taxon>
        <taxon>Liliopsida</taxon>
        <taxon>Poales</taxon>
        <taxon>Poaceae</taxon>
        <taxon>BOP clade</taxon>
        <taxon>Oryzoideae</taxon>
        <taxon>Oryzeae</taxon>
        <taxon>Zizaniinae</taxon>
        <taxon>Zizania</taxon>
    </lineage>
</organism>
<evidence type="ECO:0000256" key="1">
    <source>
        <dbReference type="SAM" id="MobiDB-lite"/>
    </source>
</evidence>
<proteinExistence type="predicted"/>
<sequence length="98" mass="10994">MSSKITPNLFPMSFEDSSNSDSERTLTDIPPVVINADSEDDEVTSNRYAMVLVEAPHILCNEALEVGAPSTRQQEVEIPDRLKTHNSYIDGDWKAFHE</sequence>
<comment type="caution">
    <text evidence="2">The sequence shown here is derived from an EMBL/GenBank/DDBJ whole genome shotgun (WGS) entry which is preliminary data.</text>
</comment>
<dbReference type="EMBL" id="JAAALK010000289">
    <property type="protein sequence ID" value="KAG8050905.1"/>
    <property type="molecule type" value="Genomic_DNA"/>
</dbReference>
<evidence type="ECO:0000313" key="2">
    <source>
        <dbReference type="EMBL" id="KAG8050905.1"/>
    </source>
</evidence>
<dbReference type="AlphaFoldDB" id="A0A8J5RWV6"/>
<reference evidence="2" key="1">
    <citation type="journal article" date="2021" name="bioRxiv">
        <title>Whole Genome Assembly and Annotation of Northern Wild Rice, Zizania palustris L., Supports a Whole Genome Duplication in the Zizania Genus.</title>
        <authorList>
            <person name="Haas M."/>
            <person name="Kono T."/>
            <person name="Macchietto M."/>
            <person name="Millas R."/>
            <person name="McGilp L."/>
            <person name="Shao M."/>
            <person name="Duquette J."/>
            <person name="Hirsch C.N."/>
            <person name="Kimball J."/>
        </authorList>
    </citation>
    <scope>NUCLEOTIDE SEQUENCE</scope>
    <source>
        <tissue evidence="2">Fresh leaf tissue</tissue>
    </source>
</reference>
<gene>
    <name evidence="2" type="ORF">GUJ93_ZPchr0009g1121</name>
</gene>
<protein>
    <submittedName>
        <fullName evidence="2">Uncharacterized protein</fullName>
    </submittedName>
</protein>
<reference evidence="2" key="2">
    <citation type="submission" date="2021-02" db="EMBL/GenBank/DDBJ databases">
        <authorList>
            <person name="Kimball J.A."/>
            <person name="Haas M.W."/>
            <person name="Macchietto M."/>
            <person name="Kono T."/>
            <person name="Duquette J."/>
            <person name="Shao M."/>
        </authorList>
    </citation>
    <scope>NUCLEOTIDE SEQUENCE</scope>
    <source>
        <tissue evidence="2">Fresh leaf tissue</tissue>
    </source>
</reference>
<dbReference type="Proteomes" id="UP000729402">
    <property type="component" value="Unassembled WGS sequence"/>
</dbReference>
<keyword evidence="3" id="KW-1185">Reference proteome</keyword>
<feature type="region of interest" description="Disordered" evidence="1">
    <location>
        <begin position="1"/>
        <end position="29"/>
    </location>
</feature>